<feature type="region of interest" description="Disordered" evidence="1">
    <location>
        <begin position="134"/>
        <end position="159"/>
    </location>
</feature>
<accession>A0ABT9RIV8</accession>
<proteinExistence type="predicted"/>
<dbReference type="RefSeq" id="WP_306872900.1">
    <property type="nucleotide sequence ID" value="NZ_JAUSRB010000002.1"/>
</dbReference>
<dbReference type="EMBL" id="JAUSRB010000002">
    <property type="protein sequence ID" value="MDP9869229.1"/>
    <property type="molecule type" value="Genomic_DNA"/>
</dbReference>
<protein>
    <submittedName>
        <fullName evidence="2">Uncharacterized protein</fullName>
    </submittedName>
</protein>
<evidence type="ECO:0000313" key="3">
    <source>
        <dbReference type="Proteomes" id="UP001230426"/>
    </source>
</evidence>
<dbReference type="Proteomes" id="UP001230426">
    <property type="component" value="Unassembled WGS sequence"/>
</dbReference>
<evidence type="ECO:0000313" key="2">
    <source>
        <dbReference type="EMBL" id="MDP9869229.1"/>
    </source>
</evidence>
<organism evidence="2 3">
    <name type="scientific">Streptosporangium brasiliense</name>
    <dbReference type="NCBI Taxonomy" id="47480"/>
    <lineage>
        <taxon>Bacteria</taxon>
        <taxon>Bacillati</taxon>
        <taxon>Actinomycetota</taxon>
        <taxon>Actinomycetes</taxon>
        <taxon>Streptosporangiales</taxon>
        <taxon>Streptosporangiaceae</taxon>
        <taxon>Streptosporangium</taxon>
    </lineage>
</organism>
<evidence type="ECO:0000256" key="1">
    <source>
        <dbReference type="SAM" id="MobiDB-lite"/>
    </source>
</evidence>
<comment type="caution">
    <text evidence="2">The sequence shown here is derived from an EMBL/GenBank/DDBJ whole genome shotgun (WGS) entry which is preliminary data.</text>
</comment>
<reference evidence="2 3" key="1">
    <citation type="submission" date="2023-07" db="EMBL/GenBank/DDBJ databases">
        <title>Sequencing the genomes of 1000 actinobacteria strains.</title>
        <authorList>
            <person name="Klenk H.-P."/>
        </authorList>
    </citation>
    <scope>NUCLEOTIDE SEQUENCE [LARGE SCALE GENOMIC DNA]</scope>
    <source>
        <strain evidence="2 3">DSM 44109</strain>
    </source>
</reference>
<keyword evidence="3" id="KW-1185">Reference proteome</keyword>
<sequence>MSDAAVKDNAQAAAGEAEMEEVVVDPELVFTTKTKPHLTKTSVEERTVVFQLDGETYYLVKPRKWEDLLVSLKETAARRATGPDVLWQGWEFLHTVVTAESLRRLLSRAKDDDDFERSDLFNLIPQIIRTLHAKEQAGAGSRQPRPARARAARSASAPR</sequence>
<name>A0ABT9RIV8_9ACTN</name>
<gene>
    <name evidence="2" type="ORF">J2S55_008495</name>
</gene>